<proteinExistence type="predicted"/>
<gene>
    <name evidence="2" type="ORF">M2650_15535</name>
</gene>
<evidence type="ECO:0000313" key="3">
    <source>
        <dbReference type="Proteomes" id="UP001431217"/>
    </source>
</evidence>
<dbReference type="Proteomes" id="UP001431217">
    <property type="component" value="Unassembled WGS sequence"/>
</dbReference>
<comment type="caution">
    <text evidence="2">The sequence shown here is derived from an EMBL/GenBank/DDBJ whole genome shotgun (WGS) entry which is preliminary data.</text>
</comment>
<organism evidence="2 3">
    <name type="scientific">Luteimonas galliterrae</name>
    <dbReference type="NCBI Taxonomy" id="2940486"/>
    <lineage>
        <taxon>Bacteria</taxon>
        <taxon>Pseudomonadati</taxon>
        <taxon>Pseudomonadota</taxon>
        <taxon>Gammaproteobacteria</taxon>
        <taxon>Lysobacterales</taxon>
        <taxon>Lysobacteraceae</taxon>
        <taxon>Luteimonas</taxon>
    </lineage>
</organism>
<evidence type="ECO:0000313" key="2">
    <source>
        <dbReference type="EMBL" id="MCL1636036.1"/>
    </source>
</evidence>
<dbReference type="CDD" id="cd00531">
    <property type="entry name" value="NTF2_like"/>
    <property type="match status" value="1"/>
</dbReference>
<protein>
    <submittedName>
        <fullName evidence="2">Nuclear transport factor 2 family protein</fullName>
    </submittedName>
</protein>
<reference evidence="2 3" key="1">
    <citation type="submission" date="2022-05" db="EMBL/GenBank/DDBJ databases">
        <title>Luteimonas sp. SX5, whole genome shotgun sequencing project.</title>
        <authorList>
            <person name="Zhao G."/>
            <person name="Shen L."/>
        </authorList>
    </citation>
    <scope>NUCLEOTIDE SEQUENCE [LARGE SCALE GENOMIC DNA]</scope>
    <source>
        <strain evidence="2 3">SX5</strain>
    </source>
</reference>
<dbReference type="InterPro" id="IPR037401">
    <property type="entry name" value="SnoaL-like"/>
</dbReference>
<dbReference type="Pfam" id="PF13577">
    <property type="entry name" value="SnoaL_4"/>
    <property type="match status" value="1"/>
</dbReference>
<accession>A0ABT0MMD8</accession>
<dbReference type="RefSeq" id="WP_249476063.1">
    <property type="nucleotide sequence ID" value="NZ_JAMBEP010000005.1"/>
</dbReference>
<name>A0ABT0MMD8_9GAMM</name>
<feature type="domain" description="SnoaL-like" evidence="1">
    <location>
        <begin position="38"/>
        <end position="163"/>
    </location>
</feature>
<dbReference type="Gene3D" id="3.10.450.50">
    <property type="match status" value="1"/>
</dbReference>
<dbReference type="EMBL" id="JAMBEP010000005">
    <property type="protein sequence ID" value="MCL1636036.1"/>
    <property type="molecule type" value="Genomic_DNA"/>
</dbReference>
<evidence type="ECO:0000259" key="1">
    <source>
        <dbReference type="Pfam" id="PF13577"/>
    </source>
</evidence>
<keyword evidence="3" id="KW-1185">Reference proteome</keyword>
<sequence>MPNTVPQIPSREDIREVMAGEAHSAPRRNAPTAGEHFEIVDALYRFGAGQDLRDRGLFESAFAADATLDFTGPAQRLGARIPVFSGRQAIADTVFANIAALDTTHTVTNPRVTAYDGDRATLSALVEAQHLPRDDHSRHLLLKNLYTAELRRQGDRWVIQSLRIGNVWLTGDPSVLFPQAAATRSDSLESPHA</sequence>
<dbReference type="SUPFAM" id="SSF54427">
    <property type="entry name" value="NTF2-like"/>
    <property type="match status" value="1"/>
</dbReference>
<dbReference type="InterPro" id="IPR032710">
    <property type="entry name" value="NTF2-like_dom_sf"/>
</dbReference>